<name>A0ABY6HLK0_9ARCH</name>
<dbReference type="Pfam" id="PF01661">
    <property type="entry name" value="Macro"/>
    <property type="match status" value="1"/>
</dbReference>
<keyword evidence="3" id="KW-1185">Reference proteome</keyword>
<dbReference type="PROSITE" id="PS51154">
    <property type="entry name" value="MACRO"/>
    <property type="match status" value="1"/>
</dbReference>
<dbReference type="CDD" id="cd02907">
    <property type="entry name" value="Macro_Af1521_BAL-like"/>
    <property type="match status" value="1"/>
</dbReference>
<dbReference type="EC" id="3.1.1.106" evidence="2"/>
<dbReference type="Proteomes" id="UP001208689">
    <property type="component" value="Chromosome"/>
</dbReference>
<feature type="domain" description="Macro" evidence="1">
    <location>
        <begin position="15"/>
        <end position="195"/>
    </location>
</feature>
<sequence>MIINFFIPFVIQMIVEYHFTQNNIQHQINLLVGDITDQKTDAIVNAANEDLILGAGVAGAIRRKGGSSIQKECNSLEKTATGCAKITTAGNLSAKYVIHAVGPIFHDYSPSEAIYLLNRAVNNSLQIARDYNLGSISFPAISTGIYGFPKKLAAETIIESILDFLEKSSTRLLIQICLLSENDFHIFQHVANRFFKDRVLI</sequence>
<accession>A0ABY6HLK0</accession>
<evidence type="ECO:0000313" key="3">
    <source>
        <dbReference type="Proteomes" id="UP001208689"/>
    </source>
</evidence>
<dbReference type="SUPFAM" id="SSF52949">
    <property type="entry name" value="Macro domain-like"/>
    <property type="match status" value="1"/>
</dbReference>
<protein>
    <submittedName>
        <fullName evidence="2">O-acetyl-ADP-ribose deacetylase</fullName>
        <ecNumber evidence="2">3.1.1.106</ecNumber>
    </submittedName>
</protein>
<organism evidence="2 3">
    <name type="scientific">Candidatus Lokiarchaeum ossiferum</name>
    <dbReference type="NCBI Taxonomy" id="2951803"/>
    <lineage>
        <taxon>Archaea</taxon>
        <taxon>Promethearchaeati</taxon>
        <taxon>Promethearchaeota</taxon>
        <taxon>Promethearchaeia</taxon>
        <taxon>Promethearchaeales</taxon>
        <taxon>Promethearchaeaceae</taxon>
        <taxon>Candidatus Lokiarchaeum</taxon>
    </lineage>
</organism>
<dbReference type="EMBL" id="CP104013">
    <property type="protein sequence ID" value="UYP44380.1"/>
    <property type="molecule type" value="Genomic_DNA"/>
</dbReference>
<dbReference type="SMART" id="SM00506">
    <property type="entry name" value="A1pp"/>
    <property type="match status" value="1"/>
</dbReference>
<evidence type="ECO:0000259" key="1">
    <source>
        <dbReference type="PROSITE" id="PS51154"/>
    </source>
</evidence>
<proteinExistence type="predicted"/>
<dbReference type="PANTHER" id="PTHR11106">
    <property type="entry name" value="GANGLIOSIDE INDUCED DIFFERENTIATION ASSOCIATED PROTEIN 2-RELATED"/>
    <property type="match status" value="1"/>
</dbReference>
<keyword evidence="2" id="KW-0378">Hydrolase</keyword>
<dbReference type="InterPro" id="IPR002589">
    <property type="entry name" value="Macro_dom"/>
</dbReference>
<dbReference type="Gene3D" id="3.40.220.10">
    <property type="entry name" value="Leucine Aminopeptidase, subunit E, domain 1"/>
    <property type="match status" value="1"/>
</dbReference>
<gene>
    <name evidence="2" type="ORF">NEF87_000665</name>
</gene>
<reference evidence="2" key="1">
    <citation type="submission" date="2022-09" db="EMBL/GenBank/DDBJ databases">
        <title>Actin cytoskeleton and complex cell architecture in an #Asgard archaeon.</title>
        <authorList>
            <person name="Ponce Toledo R.I."/>
            <person name="Schleper C."/>
            <person name="Rodrigues Oliveira T."/>
            <person name="Wollweber F."/>
            <person name="Xu J."/>
            <person name="Rittmann S."/>
            <person name="Klingl A."/>
            <person name="Pilhofer M."/>
        </authorList>
    </citation>
    <scope>NUCLEOTIDE SEQUENCE</scope>
    <source>
        <strain evidence="2">B-35</strain>
    </source>
</reference>
<dbReference type="GO" id="GO:0061463">
    <property type="term" value="F:O-acetyl-ADP-ribose deacetylase activity"/>
    <property type="evidence" value="ECO:0007669"/>
    <property type="project" value="UniProtKB-EC"/>
</dbReference>
<dbReference type="InterPro" id="IPR043472">
    <property type="entry name" value="Macro_dom-like"/>
</dbReference>
<evidence type="ECO:0000313" key="2">
    <source>
        <dbReference type="EMBL" id="UYP44380.1"/>
    </source>
</evidence>